<evidence type="ECO:0000256" key="1">
    <source>
        <dbReference type="ARBA" id="ARBA00004651"/>
    </source>
</evidence>
<evidence type="ECO:0000313" key="8">
    <source>
        <dbReference type="EMBL" id="AIF13323.1"/>
    </source>
</evidence>
<comment type="subcellular location">
    <subcellularLocation>
        <location evidence="1">Cell membrane</location>
        <topology evidence="1">Multi-pass membrane protein</topology>
    </subcellularLocation>
</comment>
<keyword evidence="4 6" id="KW-1133">Transmembrane helix</keyword>
<dbReference type="SUPFAM" id="SSF103481">
    <property type="entry name" value="Multidrug resistance efflux transporter EmrE"/>
    <property type="match status" value="1"/>
</dbReference>
<evidence type="ECO:0000256" key="4">
    <source>
        <dbReference type="ARBA" id="ARBA00022989"/>
    </source>
</evidence>
<feature type="transmembrane region" description="Helical" evidence="6">
    <location>
        <begin position="155"/>
        <end position="174"/>
    </location>
</feature>
<organism evidence="8">
    <name type="scientific">uncultured marine group II/III euryarchaeote KM3_61_H04</name>
    <dbReference type="NCBI Taxonomy" id="1456471"/>
    <lineage>
        <taxon>Archaea</taxon>
        <taxon>Methanobacteriati</taxon>
        <taxon>Methanobacteriota</taxon>
        <taxon>environmental samples</taxon>
    </lineage>
</organism>
<sequence>MNPRQATLALFSVTIIWGWTFIWLKRAMIVADAHGAGVLGATLFVTLRFALGGALLPLFPGMRNAMRGRAVWRDGALLALFIFSGFLFQMLAIAQLTPAVSAFLTSLYVVFTALLLAGWRGRLQSTPLLCGAALATFGAGWIQGPPQLHFNWPEWLTVFSALLFAGHIIATDVVTRRVSPLGVTFSSITLAALMGLLLLNLQMLAQPAALGGLLRDPAFLEPLLLSAFFGTFVALLLVNCCQKLLDPVRAAILYALEPVWATLLAISYGMVTANGWLLLGGGALLLGNLIAELAPRRDSA</sequence>
<feature type="transmembrane region" description="Helical" evidence="6">
    <location>
        <begin position="126"/>
        <end position="143"/>
    </location>
</feature>
<evidence type="ECO:0000259" key="7">
    <source>
        <dbReference type="Pfam" id="PF00892"/>
    </source>
</evidence>
<feature type="transmembrane region" description="Helical" evidence="6">
    <location>
        <begin position="36"/>
        <end position="59"/>
    </location>
</feature>
<keyword evidence="5 6" id="KW-0472">Membrane</keyword>
<dbReference type="InterPro" id="IPR037185">
    <property type="entry name" value="EmrE-like"/>
</dbReference>
<feature type="transmembrane region" description="Helical" evidence="6">
    <location>
        <begin position="7"/>
        <end position="24"/>
    </location>
</feature>
<feature type="transmembrane region" description="Helical" evidence="6">
    <location>
        <begin position="276"/>
        <end position="294"/>
    </location>
</feature>
<feature type="transmembrane region" description="Helical" evidence="6">
    <location>
        <begin position="99"/>
        <end position="119"/>
    </location>
</feature>
<feature type="transmembrane region" description="Helical" evidence="6">
    <location>
        <begin position="181"/>
        <end position="199"/>
    </location>
</feature>
<evidence type="ECO:0000256" key="6">
    <source>
        <dbReference type="SAM" id="Phobius"/>
    </source>
</evidence>
<evidence type="ECO:0000256" key="2">
    <source>
        <dbReference type="ARBA" id="ARBA00022475"/>
    </source>
</evidence>
<reference evidence="8" key="1">
    <citation type="journal article" date="2014" name="Genome Biol. Evol.">
        <title>Pangenome evidence for extensive interdomain horizontal transfer affecting lineage core and shell genes in uncultured planktonic thaumarchaeota and euryarchaeota.</title>
        <authorList>
            <person name="Deschamps P."/>
            <person name="Zivanovic Y."/>
            <person name="Moreira D."/>
            <person name="Rodriguez-Valera F."/>
            <person name="Lopez-Garcia P."/>
        </authorList>
    </citation>
    <scope>NUCLEOTIDE SEQUENCE</scope>
</reference>
<dbReference type="Pfam" id="PF00892">
    <property type="entry name" value="EamA"/>
    <property type="match status" value="1"/>
</dbReference>
<feature type="transmembrane region" description="Helical" evidence="6">
    <location>
        <begin position="250"/>
        <end position="270"/>
    </location>
</feature>
<dbReference type="InterPro" id="IPR000620">
    <property type="entry name" value="EamA_dom"/>
</dbReference>
<feature type="domain" description="EamA" evidence="7">
    <location>
        <begin position="154"/>
        <end position="289"/>
    </location>
</feature>
<accession>A0A075HHF4</accession>
<dbReference type="GO" id="GO:0005886">
    <property type="term" value="C:plasma membrane"/>
    <property type="evidence" value="ECO:0007669"/>
    <property type="project" value="UniProtKB-SubCell"/>
</dbReference>
<evidence type="ECO:0000256" key="3">
    <source>
        <dbReference type="ARBA" id="ARBA00022692"/>
    </source>
</evidence>
<name>A0A075HHF4_9EURY</name>
<dbReference type="PANTHER" id="PTHR42920:SF5">
    <property type="entry name" value="EAMA DOMAIN-CONTAINING PROTEIN"/>
    <property type="match status" value="1"/>
</dbReference>
<dbReference type="PANTHER" id="PTHR42920">
    <property type="entry name" value="OS03G0707200 PROTEIN-RELATED"/>
    <property type="match status" value="1"/>
</dbReference>
<keyword evidence="3 6" id="KW-0812">Transmembrane</keyword>
<feature type="transmembrane region" description="Helical" evidence="6">
    <location>
        <begin position="71"/>
        <end position="93"/>
    </location>
</feature>
<evidence type="ECO:0000256" key="5">
    <source>
        <dbReference type="ARBA" id="ARBA00023136"/>
    </source>
</evidence>
<protein>
    <recommendedName>
        <fullName evidence="7">EamA domain-containing protein</fullName>
    </recommendedName>
</protein>
<dbReference type="InterPro" id="IPR051258">
    <property type="entry name" value="Diverse_Substrate_Transporter"/>
</dbReference>
<dbReference type="EMBL" id="KF900970">
    <property type="protein sequence ID" value="AIF13323.1"/>
    <property type="molecule type" value="Genomic_DNA"/>
</dbReference>
<proteinExistence type="predicted"/>
<keyword evidence="2" id="KW-1003">Cell membrane</keyword>
<dbReference type="AlphaFoldDB" id="A0A075HHF4"/>
<feature type="transmembrane region" description="Helical" evidence="6">
    <location>
        <begin position="219"/>
        <end position="238"/>
    </location>
</feature>